<sequence length="323" mass="38576">MIYIIIEENINPTTDYYIVPLLKNKNLNFIRLTHKELSNFVFSERVRLLIVRYLTGEVLRWIKKSVDIIDKIYYFMDDDLFDLKALKDLPLRYAFKIFNKAWKFKNWLTTNTQIFVSNDYLAEKYQKFNPIVLPPYPAYIDEKDLLLSPEAQKTLVFYHSTASHKIEFVWLRNLLNELQSEKLFFELVVDQRTAKMYKGIKNLYLVHSMKWTEYLTFSSLKYRHIGLALLFDNLFNKARSYVKFYNVMRSGAVGIYSEYFPLAKSIKEFQAGIVLPMEIKAWKSAILELASNHEKRKELFEGAKRLLYHLKEKTLEDYKKINI</sequence>
<protein>
    <recommendedName>
        <fullName evidence="2">Glycosyltransferase family 1 protein</fullName>
    </recommendedName>
</protein>
<accession>A0A7V5XGA3</accession>
<evidence type="ECO:0008006" key="2">
    <source>
        <dbReference type="Google" id="ProtNLM"/>
    </source>
</evidence>
<organism evidence="1">
    <name type="scientific">Thermodesulfobacterium geofontis</name>
    <dbReference type="NCBI Taxonomy" id="1295609"/>
    <lineage>
        <taxon>Bacteria</taxon>
        <taxon>Pseudomonadati</taxon>
        <taxon>Thermodesulfobacteriota</taxon>
        <taxon>Thermodesulfobacteria</taxon>
        <taxon>Thermodesulfobacteriales</taxon>
        <taxon>Thermodesulfobacteriaceae</taxon>
        <taxon>Thermodesulfobacterium</taxon>
    </lineage>
</organism>
<reference evidence="1" key="1">
    <citation type="journal article" date="2020" name="mSystems">
        <title>Genome- and Community-Level Interaction Insights into Carbon Utilization and Element Cycling Functions of Hydrothermarchaeota in Hydrothermal Sediment.</title>
        <authorList>
            <person name="Zhou Z."/>
            <person name="Liu Y."/>
            <person name="Xu W."/>
            <person name="Pan J."/>
            <person name="Luo Z.H."/>
            <person name="Li M."/>
        </authorList>
    </citation>
    <scope>NUCLEOTIDE SEQUENCE [LARGE SCALE GENOMIC DNA]</scope>
    <source>
        <strain evidence="1">SpSt-106</strain>
    </source>
</reference>
<gene>
    <name evidence="1" type="ORF">ENM15_03730</name>
</gene>
<evidence type="ECO:0000313" key="1">
    <source>
        <dbReference type="EMBL" id="HHQ15911.1"/>
    </source>
</evidence>
<comment type="caution">
    <text evidence="1">The sequence shown here is derived from an EMBL/GenBank/DDBJ whole genome shotgun (WGS) entry which is preliminary data.</text>
</comment>
<proteinExistence type="predicted"/>
<dbReference type="EMBL" id="DRWR01000068">
    <property type="protein sequence ID" value="HHQ15911.1"/>
    <property type="molecule type" value="Genomic_DNA"/>
</dbReference>
<name>A0A7V5XGA3_9BACT</name>
<dbReference type="AlphaFoldDB" id="A0A7V5XGA3"/>